<comment type="pathway">
    <text evidence="7">Phospholipid metabolism; CDP-diacylglycerol biosynthesis; CDP-diacylglycerol from sn-glycerol 3-phosphate: step 3/3.</text>
</comment>
<keyword evidence="6 8" id="KW-0472">Membrane</keyword>
<proteinExistence type="inferred from homology"/>
<keyword evidence="5 8" id="KW-1133">Transmembrane helix</keyword>
<keyword evidence="3 7" id="KW-0808">Transferase</keyword>
<evidence type="ECO:0000256" key="8">
    <source>
        <dbReference type="SAM" id="Phobius"/>
    </source>
</evidence>
<evidence type="ECO:0000256" key="6">
    <source>
        <dbReference type="ARBA" id="ARBA00023136"/>
    </source>
</evidence>
<protein>
    <recommendedName>
        <fullName evidence="7">Phosphatidate cytidylyltransferase</fullName>
        <ecNumber evidence="7">2.7.7.41</ecNumber>
    </recommendedName>
</protein>
<keyword evidence="4 7" id="KW-0812">Transmembrane</keyword>
<feature type="transmembrane region" description="Helical" evidence="8">
    <location>
        <begin position="220"/>
        <end position="238"/>
    </location>
</feature>
<dbReference type="PANTHER" id="PTHR43535:SF1">
    <property type="entry name" value="PHOSPHATIDATE CYTIDYLYLTRANSFERASE"/>
    <property type="match status" value="1"/>
</dbReference>
<dbReference type="PANTHER" id="PTHR43535">
    <property type="entry name" value="PHOSPHATIDATE CYTIDYLYLTRANSFERASE"/>
    <property type="match status" value="1"/>
</dbReference>
<accession>A0A157QAC8</accession>
<comment type="similarity">
    <text evidence="2 7">Belongs to the CDS family.</text>
</comment>
<comment type="subcellular location">
    <subcellularLocation>
        <location evidence="1">Membrane</location>
        <topology evidence="1">Multi-pass membrane protein</topology>
    </subcellularLocation>
</comment>
<feature type="transmembrane region" description="Helical" evidence="8">
    <location>
        <begin position="47"/>
        <end position="72"/>
    </location>
</feature>
<reference evidence="9 10" key="1">
    <citation type="submission" date="2016-03" db="EMBL/GenBank/DDBJ databases">
        <authorList>
            <consortium name="Pathogen Informatics"/>
        </authorList>
    </citation>
    <scope>NUCLEOTIDE SEQUENCE [LARGE SCALE GENOMIC DNA]</scope>
    <source>
        <strain evidence="9 10">NCTC13364</strain>
    </source>
</reference>
<dbReference type="EMBL" id="FKBS01000017">
    <property type="protein sequence ID" value="SAI42574.1"/>
    <property type="molecule type" value="Genomic_DNA"/>
</dbReference>
<evidence type="ECO:0000256" key="3">
    <source>
        <dbReference type="ARBA" id="ARBA00022679"/>
    </source>
</evidence>
<sequence>MNLDFWRLALGIIAFLAASTVISHILVWRVGRDNATIRNLAERVDAWWLLVGIGIPVIAAGRVPAIVLFAFASFLSLREFLSLTPTRPGDRPALFAAFFVAIPVQYGLVGINWYGLFAIFLPVYGFLVISAMTAVAQDTQHYLERTAKIQWSVMVCVYGISHAPALMSLQIPGYDAADGVLLLFFLLVTQISDVLQYVCGKLFGRHKLAPALSPGKTWEGVIGGGMLATGVGAALYSFTPFQPWQAGLLALAIVVSGVIGGLVLSAVKRSLGAKDWGASIPGHGGMLDRMDSIAFAAPIFFHLTRFWYA</sequence>
<dbReference type="GO" id="GO:0004605">
    <property type="term" value="F:phosphatidate cytidylyltransferase activity"/>
    <property type="evidence" value="ECO:0007669"/>
    <property type="project" value="UniProtKB-EC"/>
</dbReference>
<evidence type="ECO:0000256" key="1">
    <source>
        <dbReference type="ARBA" id="ARBA00004141"/>
    </source>
</evidence>
<dbReference type="RefSeq" id="WP_066415626.1">
    <property type="nucleotide sequence ID" value="NZ_FKBS01000017.1"/>
</dbReference>
<organism evidence="9 10">
    <name type="scientific">Bordetella ansorpii</name>
    <dbReference type="NCBI Taxonomy" id="288768"/>
    <lineage>
        <taxon>Bacteria</taxon>
        <taxon>Pseudomonadati</taxon>
        <taxon>Pseudomonadota</taxon>
        <taxon>Betaproteobacteria</taxon>
        <taxon>Burkholderiales</taxon>
        <taxon>Alcaligenaceae</taxon>
        <taxon>Bordetella</taxon>
    </lineage>
</organism>
<feature type="transmembrane region" description="Helical" evidence="8">
    <location>
        <begin position="244"/>
        <end position="267"/>
    </location>
</feature>
<evidence type="ECO:0000313" key="10">
    <source>
        <dbReference type="Proteomes" id="UP000077037"/>
    </source>
</evidence>
<feature type="transmembrane region" description="Helical" evidence="8">
    <location>
        <begin position="179"/>
        <end position="199"/>
    </location>
</feature>
<keyword evidence="7 9" id="KW-0548">Nucleotidyltransferase</keyword>
<feature type="transmembrane region" description="Helical" evidence="8">
    <location>
        <begin position="117"/>
        <end position="137"/>
    </location>
</feature>
<dbReference type="GO" id="GO:0009273">
    <property type="term" value="P:peptidoglycan-based cell wall biogenesis"/>
    <property type="evidence" value="ECO:0007669"/>
    <property type="project" value="TreeGrafter"/>
</dbReference>
<evidence type="ECO:0000256" key="5">
    <source>
        <dbReference type="ARBA" id="ARBA00022989"/>
    </source>
</evidence>
<dbReference type="GO" id="GO:0016024">
    <property type="term" value="P:CDP-diacylglycerol biosynthetic process"/>
    <property type="evidence" value="ECO:0007669"/>
    <property type="project" value="UniProtKB-UniPathway"/>
</dbReference>
<evidence type="ECO:0000256" key="2">
    <source>
        <dbReference type="ARBA" id="ARBA00010185"/>
    </source>
</evidence>
<feature type="transmembrane region" description="Helical" evidence="8">
    <location>
        <begin position="149"/>
        <end position="167"/>
    </location>
</feature>
<dbReference type="PROSITE" id="PS01315">
    <property type="entry name" value="CDS"/>
    <property type="match status" value="1"/>
</dbReference>
<dbReference type="GO" id="GO:0005886">
    <property type="term" value="C:plasma membrane"/>
    <property type="evidence" value="ECO:0007669"/>
    <property type="project" value="TreeGrafter"/>
</dbReference>
<dbReference type="Pfam" id="PF01148">
    <property type="entry name" value="CTP_transf_1"/>
    <property type="match status" value="1"/>
</dbReference>
<comment type="catalytic activity">
    <reaction evidence="7">
        <text>a 1,2-diacyl-sn-glycero-3-phosphate + CTP + H(+) = a CDP-1,2-diacyl-sn-glycerol + diphosphate</text>
        <dbReference type="Rhea" id="RHEA:16229"/>
        <dbReference type="ChEBI" id="CHEBI:15378"/>
        <dbReference type="ChEBI" id="CHEBI:33019"/>
        <dbReference type="ChEBI" id="CHEBI:37563"/>
        <dbReference type="ChEBI" id="CHEBI:58332"/>
        <dbReference type="ChEBI" id="CHEBI:58608"/>
        <dbReference type="EC" id="2.7.7.41"/>
    </reaction>
</comment>
<evidence type="ECO:0000313" key="9">
    <source>
        <dbReference type="EMBL" id="SAI42574.1"/>
    </source>
</evidence>
<evidence type="ECO:0000256" key="4">
    <source>
        <dbReference type="ARBA" id="ARBA00022692"/>
    </source>
</evidence>
<name>A0A157QAC8_9BORD</name>
<evidence type="ECO:0000256" key="7">
    <source>
        <dbReference type="RuleBase" id="RU003938"/>
    </source>
</evidence>
<dbReference type="OrthoDB" id="9799199at2"/>
<dbReference type="EC" id="2.7.7.41" evidence="7"/>
<gene>
    <name evidence="9" type="primary">cdsA_2</name>
    <name evidence="9" type="ORF">SAMEA1982600_03435</name>
</gene>
<dbReference type="InterPro" id="IPR000374">
    <property type="entry name" value="PC_trans"/>
</dbReference>
<dbReference type="AlphaFoldDB" id="A0A157QAC8"/>
<dbReference type="Proteomes" id="UP000077037">
    <property type="component" value="Unassembled WGS sequence"/>
</dbReference>
<dbReference type="UniPathway" id="UPA00557">
    <property type="reaction ID" value="UER00614"/>
</dbReference>